<comment type="similarity">
    <text evidence="8">Belongs to the SecY/SEC61-alpha family. SecY2 subfamily.</text>
</comment>
<comment type="subcellular location">
    <subcellularLocation>
        <location evidence="8">Cell membrane</location>
        <topology evidence="8">Multi-pass membrane protein</topology>
    </subcellularLocation>
</comment>
<evidence type="ECO:0000256" key="8">
    <source>
        <dbReference type="HAMAP-Rule" id="MF_01466"/>
    </source>
</evidence>
<evidence type="ECO:0000256" key="6">
    <source>
        <dbReference type="ARBA" id="ARBA00023010"/>
    </source>
</evidence>
<comment type="function">
    <text evidence="8">Part of the accessory SecA2/SecY2 system specifically required for export of possible cell wall proteins. The central subunit of a protein translocation channel.</text>
</comment>
<reference evidence="10 11" key="1">
    <citation type="submission" date="2020-01" db="EMBL/GenBank/DDBJ databases">
        <title>Complete and circular genome sequences of six lactobacillus isolates from horses.</title>
        <authorList>
            <person name="Hassan H.M."/>
        </authorList>
    </citation>
    <scope>NUCLEOTIDE SEQUENCE [LARGE SCALE GENOMIC DNA]</scope>
    <source>
        <strain evidence="10 11">1D</strain>
    </source>
</reference>
<gene>
    <name evidence="8 10" type="primary">secY2</name>
    <name evidence="10" type="ORF">GTO85_01885</name>
</gene>
<dbReference type="RefSeq" id="WP_180861496.1">
    <property type="nucleotide sequence ID" value="NZ_CP047415.1"/>
</dbReference>
<dbReference type="AlphaFoldDB" id="A0A7H9E6I6"/>
<feature type="transmembrane region" description="Helical" evidence="8">
    <location>
        <begin position="272"/>
        <end position="295"/>
    </location>
</feature>
<dbReference type="InterPro" id="IPR023201">
    <property type="entry name" value="SecY_dom_sf"/>
</dbReference>
<dbReference type="PIRSF" id="PIRSF004557">
    <property type="entry name" value="SecY"/>
    <property type="match status" value="1"/>
</dbReference>
<dbReference type="NCBIfam" id="TIGR02920">
    <property type="entry name" value="acc_sec_Y2"/>
    <property type="match status" value="1"/>
</dbReference>
<sequence>MANKNELKPVIKRFLIMILIIFIYVLGTRIPLPFAEVTARYKEVMDNTPMSLMSIMSGASFSQLSVFSIGLNPFMIVMLIIQLMLMTRFLGIDALSMDQIQILQQFLILILTIIQAAFLTFGLIKTGDLRENFCVILLLTAGSMLVIWLCFMNIKHGIGGTSPIILINILTGMIPSLGQIIKEMQKLTNPNMLIALMILLSLGIAYFWVAFSHAYYPLKTINTSLPSYSKPVIIPIGLNMGAMMTYMVGMAVLTIPAMLTLYFSPDSLINNIYVQTSASFVLAFLLFYFFTFMQFSPHEQAKNLRNSNNYILNVRPGKPTQRYLRKLLLSVTLPGALLTAAQLTLGLSGVKLFGVYAGLAVIPMNVVMICMFSLGIKDQVETMLYPHRYSRLMKEEK</sequence>
<dbReference type="InterPro" id="IPR002208">
    <property type="entry name" value="SecY/SEC61-alpha"/>
</dbReference>
<evidence type="ECO:0000256" key="1">
    <source>
        <dbReference type="ARBA" id="ARBA00022448"/>
    </source>
</evidence>
<dbReference type="GO" id="GO:0006605">
    <property type="term" value="P:protein targeting"/>
    <property type="evidence" value="ECO:0007669"/>
    <property type="project" value="UniProtKB-UniRule"/>
</dbReference>
<feature type="transmembrane region" description="Helical" evidence="8">
    <location>
        <begin position="52"/>
        <end position="85"/>
    </location>
</feature>
<evidence type="ECO:0000256" key="9">
    <source>
        <dbReference type="NCBIfam" id="TIGR02920"/>
    </source>
</evidence>
<evidence type="ECO:0000256" key="7">
    <source>
        <dbReference type="ARBA" id="ARBA00023136"/>
    </source>
</evidence>
<organism evidence="10 11">
    <name type="scientific">Lactobacillus crispatus</name>
    <dbReference type="NCBI Taxonomy" id="47770"/>
    <lineage>
        <taxon>Bacteria</taxon>
        <taxon>Bacillati</taxon>
        <taxon>Bacillota</taxon>
        <taxon>Bacilli</taxon>
        <taxon>Lactobacillales</taxon>
        <taxon>Lactobacillaceae</taxon>
        <taxon>Lactobacillus</taxon>
    </lineage>
</organism>
<feature type="transmembrane region" description="Helical" evidence="8">
    <location>
        <begin position="106"/>
        <end position="124"/>
    </location>
</feature>
<evidence type="ECO:0000256" key="2">
    <source>
        <dbReference type="ARBA" id="ARBA00022475"/>
    </source>
</evidence>
<dbReference type="EMBL" id="CP047415">
    <property type="protein sequence ID" value="QLL73243.1"/>
    <property type="molecule type" value="Genomic_DNA"/>
</dbReference>
<comment type="subunit">
    <text evidence="8">Component of the accessory SecA2/SecY2 protein translocase complex required to export cell wall proteins. May form heterotrimers with SecE and SecG subunits.</text>
</comment>
<dbReference type="GO" id="GO:0005886">
    <property type="term" value="C:plasma membrane"/>
    <property type="evidence" value="ECO:0007669"/>
    <property type="project" value="UniProtKB-SubCell"/>
</dbReference>
<dbReference type="SUPFAM" id="SSF103491">
    <property type="entry name" value="Preprotein translocase SecY subunit"/>
    <property type="match status" value="1"/>
</dbReference>
<feature type="transmembrane region" description="Helical" evidence="8">
    <location>
        <begin position="193"/>
        <end position="211"/>
    </location>
</feature>
<proteinExistence type="inferred from homology"/>
<keyword evidence="3 8" id="KW-0812">Transmembrane</keyword>
<evidence type="ECO:0000313" key="11">
    <source>
        <dbReference type="Proteomes" id="UP000510660"/>
    </source>
</evidence>
<feature type="transmembrane region" description="Helical" evidence="8">
    <location>
        <begin position="353"/>
        <end position="376"/>
    </location>
</feature>
<feature type="transmembrane region" description="Helical" evidence="8">
    <location>
        <begin position="14"/>
        <end position="32"/>
    </location>
</feature>
<keyword evidence="1 8" id="KW-0813">Transport</keyword>
<keyword evidence="6 8" id="KW-0811">Translocation</keyword>
<dbReference type="Pfam" id="PF00344">
    <property type="entry name" value="SecY"/>
    <property type="match status" value="1"/>
</dbReference>
<feature type="transmembrane region" description="Helical" evidence="8">
    <location>
        <begin position="327"/>
        <end position="347"/>
    </location>
</feature>
<keyword evidence="4 8" id="KW-0653">Protein transport</keyword>
<feature type="transmembrane region" description="Helical" evidence="8">
    <location>
        <begin position="163"/>
        <end position="181"/>
    </location>
</feature>
<keyword evidence="5 8" id="KW-1133">Transmembrane helix</keyword>
<name>A0A7H9E6I6_9LACO</name>
<dbReference type="Gene3D" id="1.10.3370.10">
    <property type="entry name" value="SecY subunit domain"/>
    <property type="match status" value="1"/>
</dbReference>
<accession>A0A7H9E6I6</accession>
<evidence type="ECO:0000313" key="10">
    <source>
        <dbReference type="EMBL" id="QLL73243.1"/>
    </source>
</evidence>
<keyword evidence="7 8" id="KW-0472">Membrane</keyword>
<evidence type="ECO:0000256" key="4">
    <source>
        <dbReference type="ARBA" id="ARBA00022927"/>
    </source>
</evidence>
<protein>
    <recommendedName>
        <fullName evidence="8 9">Accessory Sec system protein translocase subunit SecY2</fullName>
    </recommendedName>
</protein>
<dbReference type="GO" id="GO:0065002">
    <property type="term" value="P:intracellular protein transmembrane transport"/>
    <property type="evidence" value="ECO:0007669"/>
    <property type="project" value="UniProtKB-UniRule"/>
</dbReference>
<evidence type="ECO:0000256" key="5">
    <source>
        <dbReference type="ARBA" id="ARBA00022989"/>
    </source>
</evidence>
<feature type="transmembrane region" description="Helical" evidence="8">
    <location>
        <begin position="130"/>
        <end position="151"/>
    </location>
</feature>
<dbReference type="InterPro" id="IPR014269">
    <property type="entry name" value="SecY2"/>
</dbReference>
<dbReference type="HAMAP" id="MF_01466">
    <property type="entry name" value="SecY2"/>
    <property type="match status" value="1"/>
</dbReference>
<dbReference type="Proteomes" id="UP000510660">
    <property type="component" value="Chromosome"/>
</dbReference>
<keyword evidence="2 8" id="KW-1003">Cell membrane</keyword>
<feature type="transmembrane region" description="Helical" evidence="8">
    <location>
        <begin position="232"/>
        <end position="252"/>
    </location>
</feature>
<dbReference type="PRINTS" id="PR00303">
    <property type="entry name" value="SECYTRNLCASE"/>
</dbReference>
<evidence type="ECO:0000256" key="3">
    <source>
        <dbReference type="ARBA" id="ARBA00022692"/>
    </source>
</evidence>